<reference evidence="1 2" key="1">
    <citation type="submission" date="2013-02" db="EMBL/GenBank/DDBJ databases">
        <title>A novel strain isolated from Lonar lake, Maharashtra, India.</title>
        <authorList>
            <person name="Singh A."/>
        </authorList>
    </citation>
    <scope>NUCLEOTIDE SEQUENCE [LARGE SCALE GENOMIC DNA]</scope>
    <source>
        <strain evidence="1 2">AK24</strain>
    </source>
</reference>
<evidence type="ECO:0000313" key="2">
    <source>
        <dbReference type="Proteomes" id="UP000013909"/>
    </source>
</evidence>
<protein>
    <submittedName>
        <fullName evidence="1">Uncharacterized protein</fullName>
    </submittedName>
</protein>
<sequence length="37" mass="4291">MVACKNIFLQAIIYPIKRVMSKKNRFGGFSAIFQQKN</sequence>
<dbReference type="AlphaFoldDB" id="R7ZS57"/>
<proteinExistence type="predicted"/>
<dbReference type="EMBL" id="AQHR01000071">
    <property type="protein sequence ID" value="EON76883.1"/>
    <property type="molecule type" value="Genomic_DNA"/>
</dbReference>
<keyword evidence="2" id="KW-1185">Reference proteome</keyword>
<comment type="caution">
    <text evidence="1">The sequence shown here is derived from an EMBL/GenBank/DDBJ whole genome shotgun (WGS) entry which is preliminary data.</text>
</comment>
<accession>R7ZS57</accession>
<evidence type="ECO:0000313" key="1">
    <source>
        <dbReference type="EMBL" id="EON76883.1"/>
    </source>
</evidence>
<organism evidence="1 2">
    <name type="scientific">Lunatimonas lonarensis</name>
    <dbReference type="NCBI Taxonomy" id="1232681"/>
    <lineage>
        <taxon>Bacteria</taxon>
        <taxon>Pseudomonadati</taxon>
        <taxon>Bacteroidota</taxon>
        <taxon>Cytophagia</taxon>
        <taxon>Cytophagales</taxon>
        <taxon>Cyclobacteriaceae</taxon>
    </lineage>
</organism>
<gene>
    <name evidence="1" type="ORF">ADIS_2629</name>
</gene>
<name>R7ZS57_9BACT</name>
<dbReference type="Proteomes" id="UP000013909">
    <property type="component" value="Unassembled WGS sequence"/>
</dbReference>